<dbReference type="WBParaSite" id="L893_g11170.t1">
    <property type="protein sequence ID" value="L893_g11170.t1"/>
    <property type="gene ID" value="L893_g11170"/>
</dbReference>
<evidence type="ECO:0000313" key="2">
    <source>
        <dbReference type="Proteomes" id="UP000095287"/>
    </source>
</evidence>
<keyword evidence="2" id="KW-1185">Reference proteome</keyword>
<name>A0A1I7XZF3_9BILA</name>
<evidence type="ECO:0000313" key="3">
    <source>
        <dbReference type="WBParaSite" id="L893_g11170.t1"/>
    </source>
</evidence>
<reference evidence="3" key="1">
    <citation type="submission" date="2016-11" db="UniProtKB">
        <authorList>
            <consortium name="WormBaseParasite"/>
        </authorList>
    </citation>
    <scope>IDENTIFICATION</scope>
</reference>
<evidence type="ECO:0000256" key="1">
    <source>
        <dbReference type="SAM" id="MobiDB-lite"/>
    </source>
</evidence>
<sequence>MKLSKCTCGVLSALHNSHIAAVRSTPNSTSPLGLELVETSTQCIDSVTVPLGGRAFLFTECTSNAMIIGGASFPIEFHALRGALSIRDRACTRRTGHRRERIQQVTVEYTCRRGGSDGEGLRQAAQCARPRRQCVLLRLLFFSERASECPSTAHSPRWRGGGGKPDGTHPPSIDLGGASGEAQCGRRSAHRSACCGELLTSTSQRTSVLAGDSSPATDCSPSGALAAAADRQRMSKLLRDLSAAGNGDDDVYLGYAPR</sequence>
<feature type="region of interest" description="Disordered" evidence="1">
    <location>
        <begin position="150"/>
        <end position="170"/>
    </location>
</feature>
<dbReference type="Proteomes" id="UP000095287">
    <property type="component" value="Unplaced"/>
</dbReference>
<proteinExistence type="predicted"/>
<dbReference type="AlphaFoldDB" id="A0A1I7XZF3"/>
<protein>
    <submittedName>
        <fullName evidence="3">Uncharacterized protein</fullName>
    </submittedName>
</protein>
<accession>A0A1I7XZF3</accession>
<organism evidence="2 3">
    <name type="scientific">Steinernema glaseri</name>
    <dbReference type="NCBI Taxonomy" id="37863"/>
    <lineage>
        <taxon>Eukaryota</taxon>
        <taxon>Metazoa</taxon>
        <taxon>Ecdysozoa</taxon>
        <taxon>Nematoda</taxon>
        <taxon>Chromadorea</taxon>
        <taxon>Rhabditida</taxon>
        <taxon>Tylenchina</taxon>
        <taxon>Panagrolaimomorpha</taxon>
        <taxon>Strongyloidoidea</taxon>
        <taxon>Steinernematidae</taxon>
        <taxon>Steinernema</taxon>
    </lineage>
</organism>